<dbReference type="GO" id="GO:0034069">
    <property type="term" value="F:aminoglycoside N-acetyltransferase activity"/>
    <property type="evidence" value="ECO:0007669"/>
    <property type="project" value="TreeGrafter"/>
</dbReference>
<dbReference type="CDD" id="cd04301">
    <property type="entry name" value="NAT_SF"/>
    <property type="match status" value="1"/>
</dbReference>
<dbReference type="GO" id="GO:0030649">
    <property type="term" value="P:aminoglycoside antibiotic catabolic process"/>
    <property type="evidence" value="ECO:0007669"/>
    <property type="project" value="TreeGrafter"/>
</dbReference>
<sequence>MTTSIDYHPVSENEQQQAINLWEQIFTQFARGFFPRYYSLAAPSYRYGDTLGAWCNGSLVSTVHICRLTFRNGNETYLCGGIACVATLPEYRERGISRRLLEQAIDKMKNEGFYISMLNSLRNSHFEYIGFEQHSLSRQILIDLNENIDDVSISSKFSWKTAHTDEEINNIYAKQPRPFQLDRSREYFEGWLNWNWQQDKAILHVIPEQGYIVLNRSNSDHDDGICSVSEWQAINREIEQQLLVQASYKAQQLHSKQIRLAATPIFVDRQWIEKNLGRIVKIDEDETTMIRNINLSTNQYQKIKSFYATGEATMWPTDYF</sequence>
<dbReference type="AlphaFoldDB" id="A0A815F8F8"/>
<comment type="caution">
    <text evidence="3">The sequence shown here is derived from an EMBL/GenBank/DDBJ whole genome shotgun (WGS) entry which is preliminary data.</text>
</comment>
<dbReference type="EMBL" id="CAJOBC010048291">
    <property type="protein sequence ID" value="CAF4168776.1"/>
    <property type="molecule type" value="Genomic_DNA"/>
</dbReference>
<dbReference type="InterPro" id="IPR000182">
    <property type="entry name" value="GNAT_dom"/>
</dbReference>
<dbReference type="InterPro" id="IPR051554">
    <property type="entry name" value="Acetyltransferase_Eis"/>
</dbReference>
<dbReference type="EMBL" id="CAJNOK010003562">
    <property type="protein sequence ID" value="CAF0906201.1"/>
    <property type="molecule type" value="Genomic_DNA"/>
</dbReference>
<evidence type="ECO:0000313" key="6">
    <source>
        <dbReference type="Proteomes" id="UP000663829"/>
    </source>
</evidence>
<dbReference type="InterPro" id="IPR016181">
    <property type="entry name" value="Acyl_CoA_acyltransferase"/>
</dbReference>
<dbReference type="Pfam" id="PF13527">
    <property type="entry name" value="Acetyltransf_9"/>
    <property type="match status" value="1"/>
</dbReference>
<evidence type="ECO:0000259" key="1">
    <source>
        <dbReference type="PROSITE" id="PS51186"/>
    </source>
</evidence>
<dbReference type="PROSITE" id="PS51186">
    <property type="entry name" value="GNAT"/>
    <property type="match status" value="1"/>
</dbReference>
<gene>
    <name evidence="3" type="ORF">GPM918_LOCUS29523</name>
    <name evidence="2" type="ORF">OVA965_LOCUS9882</name>
    <name evidence="5" type="ORF">SRO942_LOCUS30108</name>
    <name evidence="4" type="ORF">TMI583_LOCUS9878</name>
</gene>
<evidence type="ECO:0000313" key="3">
    <source>
        <dbReference type="EMBL" id="CAF1322086.1"/>
    </source>
</evidence>
<dbReference type="PANTHER" id="PTHR37817:SF1">
    <property type="entry name" value="N-ACETYLTRANSFERASE EIS"/>
    <property type="match status" value="1"/>
</dbReference>
<evidence type="ECO:0000313" key="4">
    <source>
        <dbReference type="EMBL" id="CAF3686060.1"/>
    </source>
</evidence>
<reference evidence="3" key="1">
    <citation type="submission" date="2021-02" db="EMBL/GenBank/DDBJ databases">
        <authorList>
            <person name="Nowell W R."/>
        </authorList>
    </citation>
    <scope>NUCLEOTIDE SEQUENCE</scope>
</reference>
<proteinExistence type="predicted"/>
<organism evidence="3 6">
    <name type="scientific">Didymodactylos carnosus</name>
    <dbReference type="NCBI Taxonomy" id="1234261"/>
    <lineage>
        <taxon>Eukaryota</taxon>
        <taxon>Metazoa</taxon>
        <taxon>Spiralia</taxon>
        <taxon>Gnathifera</taxon>
        <taxon>Rotifera</taxon>
        <taxon>Eurotatoria</taxon>
        <taxon>Bdelloidea</taxon>
        <taxon>Philodinida</taxon>
        <taxon>Philodinidae</taxon>
        <taxon>Didymodactylos</taxon>
    </lineage>
</organism>
<evidence type="ECO:0000313" key="2">
    <source>
        <dbReference type="EMBL" id="CAF0906201.1"/>
    </source>
</evidence>
<evidence type="ECO:0000313" key="5">
    <source>
        <dbReference type="EMBL" id="CAF4168776.1"/>
    </source>
</evidence>
<dbReference type="EMBL" id="CAJNOQ010013460">
    <property type="protein sequence ID" value="CAF1322086.1"/>
    <property type="molecule type" value="Genomic_DNA"/>
</dbReference>
<dbReference type="EMBL" id="CAJOBA010003563">
    <property type="protein sequence ID" value="CAF3686060.1"/>
    <property type="molecule type" value="Genomic_DNA"/>
</dbReference>
<feature type="domain" description="N-acetyltransferase" evidence="1">
    <location>
        <begin position="5"/>
        <end position="149"/>
    </location>
</feature>
<accession>A0A815F8F8</accession>
<dbReference type="Proteomes" id="UP000663829">
    <property type="component" value="Unassembled WGS sequence"/>
</dbReference>
<protein>
    <recommendedName>
        <fullName evidence="1">N-acetyltransferase domain-containing protein</fullName>
    </recommendedName>
</protein>
<dbReference type="Proteomes" id="UP000682733">
    <property type="component" value="Unassembled WGS sequence"/>
</dbReference>
<dbReference type="Gene3D" id="3.40.630.30">
    <property type="match status" value="1"/>
</dbReference>
<dbReference type="Proteomes" id="UP000681722">
    <property type="component" value="Unassembled WGS sequence"/>
</dbReference>
<keyword evidence="6" id="KW-1185">Reference proteome</keyword>
<name>A0A815F8F8_9BILA</name>
<dbReference type="SUPFAM" id="SSF55729">
    <property type="entry name" value="Acyl-CoA N-acyltransferases (Nat)"/>
    <property type="match status" value="1"/>
</dbReference>
<dbReference type="OrthoDB" id="9988343at2759"/>
<dbReference type="PANTHER" id="PTHR37817">
    <property type="entry name" value="N-ACETYLTRANSFERASE EIS"/>
    <property type="match status" value="1"/>
</dbReference>
<dbReference type="Proteomes" id="UP000677228">
    <property type="component" value="Unassembled WGS sequence"/>
</dbReference>